<sequence length="51" mass="5111">MCGASGFDFGIVYHDGFGEVHLGLMVVIGCGMLVTFDGGCGLPAAFEGVVG</sequence>
<reference evidence="1" key="1">
    <citation type="submission" date="2018-02" db="EMBL/GenBank/DDBJ databases">
        <authorList>
            <person name="Cohen D.B."/>
            <person name="Kent A.D."/>
        </authorList>
    </citation>
    <scope>NUCLEOTIDE SEQUENCE</scope>
</reference>
<organism evidence="1">
    <name type="scientific">Fagus sylvatica</name>
    <name type="common">Beechnut</name>
    <dbReference type="NCBI Taxonomy" id="28930"/>
    <lineage>
        <taxon>Eukaryota</taxon>
        <taxon>Viridiplantae</taxon>
        <taxon>Streptophyta</taxon>
        <taxon>Embryophyta</taxon>
        <taxon>Tracheophyta</taxon>
        <taxon>Spermatophyta</taxon>
        <taxon>Magnoliopsida</taxon>
        <taxon>eudicotyledons</taxon>
        <taxon>Gunneridae</taxon>
        <taxon>Pentapetalae</taxon>
        <taxon>rosids</taxon>
        <taxon>fabids</taxon>
        <taxon>Fagales</taxon>
        <taxon>Fagaceae</taxon>
        <taxon>Fagus</taxon>
    </lineage>
</organism>
<gene>
    <name evidence="1" type="ORF">FSB_LOCUS15759</name>
</gene>
<accession>A0A2N9FAG1</accession>
<proteinExistence type="predicted"/>
<dbReference type="EMBL" id="OIVN01000953">
    <property type="protein sequence ID" value="SPC87877.1"/>
    <property type="molecule type" value="Genomic_DNA"/>
</dbReference>
<dbReference type="AlphaFoldDB" id="A0A2N9FAG1"/>
<protein>
    <submittedName>
        <fullName evidence="1">Uncharacterized protein</fullName>
    </submittedName>
</protein>
<evidence type="ECO:0000313" key="1">
    <source>
        <dbReference type="EMBL" id="SPC87877.1"/>
    </source>
</evidence>
<name>A0A2N9FAG1_FAGSY</name>